<proteinExistence type="predicted"/>
<accession>A0A6J4L5Z5</accession>
<name>A0A6J4L5Z5_9ACTN</name>
<evidence type="ECO:0000256" key="1">
    <source>
        <dbReference type="SAM" id="Phobius"/>
    </source>
</evidence>
<reference evidence="2" key="1">
    <citation type="submission" date="2020-02" db="EMBL/GenBank/DDBJ databases">
        <authorList>
            <person name="Meier V. D."/>
        </authorList>
    </citation>
    <scope>NUCLEOTIDE SEQUENCE</scope>
    <source>
        <strain evidence="2">AVDCRST_MAG29</strain>
    </source>
</reference>
<evidence type="ECO:0008006" key="3">
    <source>
        <dbReference type="Google" id="ProtNLM"/>
    </source>
</evidence>
<dbReference type="EMBL" id="CADCUG010000028">
    <property type="protein sequence ID" value="CAA9320217.1"/>
    <property type="molecule type" value="Genomic_DNA"/>
</dbReference>
<protein>
    <recommendedName>
        <fullName evidence="3">LysM domain-containing protein</fullName>
    </recommendedName>
</protein>
<evidence type="ECO:0000313" key="2">
    <source>
        <dbReference type="EMBL" id="CAA9320217.1"/>
    </source>
</evidence>
<keyword evidence="1" id="KW-0812">Transmembrane</keyword>
<sequence length="205" mass="20489">MAAVASGAVLHEGVSRLDVALDAAVPEPAFVAAAQMLAAGCGCWLAIGTLCALLAEARWGGRAAARLGARVLPAGWRAAVLTAVGTGLLTSPAMAAGPTGGALPGDHDPGHLATSAVAVLDGLALPDRAAGAWRRPSRSVTVRPGDSLWALSSAALPAGADAAAIARRCWRWYDANAEVIGDDPDLLLPGTRLLAPAAASRRPTG</sequence>
<gene>
    <name evidence="2" type="ORF">AVDCRST_MAG29-474</name>
</gene>
<organism evidence="2">
    <name type="scientific">uncultured Nocardioidaceae bacterium</name>
    <dbReference type="NCBI Taxonomy" id="253824"/>
    <lineage>
        <taxon>Bacteria</taxon>
        <taxon>Bacillati</taxon>
        <taxon>Actinomycetota</taxon>
        <taxon>Actinomycetes</taxon>
        <taxon>Propionibacteriales</taxon>
        <taxon>Nocardioidaceae</taxon>
        <taxon>environmental samples</taxon>
    </lineage>
</organism>
<dbReference type="AlphaFoldDB" id="A0A6J4L5Z5"/>
<feature type="transmembrane region" description="Helical" evidence="1">
    <location>
        <begin position="29"/>
        <end position="55"/>
    </location>
</feature>
<keyword evidence="1" id="KW-0472">Membrane</keyword>
<keyword evidence="1" id="KW-1133">Transmembrane helix</keyword>
<dbReference type="Gene3D" id="3.10.350.10">
    <property type="entry name" value="LysM domain"/>
    <property type="match status" value="1"/>
</dbReference>
<dbReference type="InterPro" id="IPR036779">
    <property type="entry name" value="LysM_dom_sf"/>
</dbReference>